<dbReference type="CDD" id="cd00172">
    <property type="entry name" value="serpin"/>
    <property type="match status" value="1"/>
</dbReference>
<dbReference type="InterPro" id="IPR042178">
    <property type="entry name" value="Serpin_sf_1"/>
</dbReference>
<dbReference type="EMBL" id="MK072400">
    <property type="protein sequence ID" value="AYV84159.1"/>
    <property type="molecule type" value="Genomic_DNA"/>
</dbReference>
<dbReference type="PANTHER" id="PTHR11461">
    <property type="entry name" value="SERINE PROTEASE INHIBITOR, SERPIN"/>
    <property type="match status" value="1"/>
</dbReference>
<protein>
    <recommendedName>
        <fullName evidence="2">Serpin domain-containing protein</fullName>
    </recommendedName>
</protein>
<evidence type="ECO:0000313" key="3">
    <source>
        <dbReference type="EMBL" id="AYV84159.1"/>
    </source>
</evidence>
<dbReference type="Pfam" id="PF00079">
    <property type="entry name" value="Serpin"/>
    <property type="match status" value="1"/>
</dbReference>
<organism evidence="3">
    <name type="scientific">Hyperionvirus sp</name>
    <dbReference type="NCBI Taxonomy" id="2487770"/>
    <lineage>
        <taxon>Viruses</taxon>
        <taxon>Varidnaviria</taxon>
        <taxon>Bamfordvirae</taxon>
        <taxon>Nucleocytoviricota</taxon>
        <taxon>Megaviricetes</taxon>
        <taxon>Imitervirales</taxon>
        <taxon>Mimiviridae</taxon>
        <taxon>Klosneuvirinae</taxon>
    </lineage>
</organism>
<sequence length="382" mass="43208">MAYKVLVVVMIILVVWGLVILSCGQDFDSLGPVLRGGEFVTKTDTQIMDVLNREMPKNFLFSPRSLREALAVLYRGASGSTKTTYENYFQRRGAQDMIDWYQVNDRKLIVSGSVKIANSIWHTDKINLSGNYVASISKICEIHEGAIVQKDVNGWVSKKTDGLITSVPIDREAVFIIINALYFHDKWLKPFDSRRTEKEQFYLSKAANDFVFVPMMVNEIYMDYFTDDGYSAVNIPYKGPYSMLVTISGDDKFLTKNGLIELISKMTQERVHVKIPKFSYEATYNLYPVISQVNLGNILNGEYRNMVGANTLPISQIIQKVRIEVDEVGTKAAAVTVIGVTSAAPSLTKKEIWFIANIPFNYYIIHSPSKDILFCGRYKGKN</sequence>
<evidence type="ECO:0000256" key="1">
    <source>
        <dbReference type="RuleBase" id="RU000411"/>
    </source>
</evidence>
<dbReference type="InterPro" id="IPR023796">
    <property type="entry name" value="Serpin_dom"/>
</dbReference>
<proteinExistence type="inferred from homology"/>
<name>A0A3G5AFK3_9VIRU</name>
<dbReference type="InterPro" id="IPR042185">
    <property type="entry name" value="Serpin_sf_2"/>
</dbReference>
<dbReference type="GO" id="GO:0004867">
    <property type="term" value="F:serine-type endopeptidase inhibitor activity"/>
    <property type="evidence" value="ECO:0007669"/>
    <property type="project" value="InterPro"/>
</dbReference>
<dbReference type="GO" id="GO:0005615">
    <property type="term" value="C:extracellular space"/>
    <property type="evidence" value="ECO:0007669"/>
    <property type="project" value="InterPro"/>
</dbReference>
<reference evidence="3" key="1">
    <citation type="submission" date="2018-10" db="EMBL/GenBank/DDBJ databases">
        <title>Hidden diversity of soil giant viruses.</title>
        <authorList>
            <person name="Schulz F."/>
            <person name="Alteio L."/>
            <person name="Goudeau D."/>
            <person name="Ryan E.M."/>
            <person name="Malmstrom R.R."/>
            <person name="Blanchard J."/>
            <person name="Woyke T."/>
        </authorList>
    </citation>
    <scope>NUCLEOTIDE SEQUENCE</scope>
    <source>
        <strain evidence="3">HYV1</strain>
    </source>
</reference>
<evidence type="ECO:0000259" key="2">
    <source>
        <dbReference type="SMART" id="SM00093"/>
    </source>
</evidence>
<dbReference type="PROSITE" id="PS51257">
    <property type="entry name" value="PROKAR_LIPOPROTEIN"/>
    <property type="match status" value="1"/>
</dbReference>
<dbReference type="InterPro" id="IPR036186">
    <property type="entry name" value="Serpin_sf"/>
</dbReference>
<feature type="domain" description="Serpin" evidence="2">
    <location>
        <begin position="45"/>
        <end position="381"/>
    </location>
</feature>
<dbReference type="Gene3D" id="3.30.497.10">
    <property type="entry name" value="Antithrombin, subunit I, domain 2"/>
    <property type="match status" value="1"/>
</dbReference>
<gene>
    <name evidence="3" type="ORF">Hyperionvirus18_35</name>
</gene>
<dbReference type="Gene3D" id="2.30.39.10">
    <property type="entry name" value="Alpha-1-antitrypsin, domain 1"/>
    <property type="match status" value="1"/>
</dbReference>
<dbReference type="InterPro" id="IPR000215">
    <property type="entry name" value="Serpin_fam"/>
</dbReference>
<dbReference type="SMART" id="SM00093">
    <property type="entry name" value="SERPIN"/>
    <property type="match status" value="1"/>
</dbReference>
<comment type="similarity">
    <text evidence="1">Belongs to the serpin family.</text>
</comment>
<dbReference type="PANTHER" id="PTHR11461:SF211">
    <property type="entry name" value="GH10112P-RELATED"/>
    <property type="match status" value="1"/>
</dbReference>
<dbReference type="SUPFAM" id="SSF56574">
    <property type="entry name" value="Serpins"/>
    <property type="match status" value="1"/>
</dbReference>
<accession>A0A3G5AFK3</accession>